<dbReference type="PANTHER" id="PTHR34135:SF2">
    <property type="entry name" value="LYSOZYME"/>
    <property type="match status" value="1"/>
</dbReference>
<dbReference type="InterPro" id="IPR017853">
    <property type="entry name" value="GH"/>
</dbReference>
<keyword evidence="5" id="KW-1185">Reference proteome</keyword>
<dbReference type="STRING" id="1293598.IV56_GL000146"/>
<comment type="similarity">
    <text evidence="1">Belongs to the glycosyl hydrolase 25 family.</text>
</comment>
<dbReference type="PATRIC" id="fig|1293598.4.peg.153"/>
<feature type="chain" id="PRO_5006420636" evidence="2">
    <location>
        <begin position="18"/>
        <end position="364"/>
    </location>
</feature>
<name>A0A0R2MNV2_9LACO</name>
<dbReference type="Pfam" id="PF01183">
    <property type="entry name" value="Glyco_hydro_25"/>
    <property type="match status" value="1"/>
</dbReference>
<dbReference type="InterPro" id="IPR002053">
    <property type="entry name" value="Glyco_hydro_25"/>
</dbReference>
<dbReference type="PANTHER" id="PTHR34135">
    <property type="entry name" value="LYSOZYME"/>
    <property type="match status" value="1"/>
</dbReference>
<proteinExistence type="inferred from homology"/>
<organism evidence="4 5">
    <name type="scientific">Lacticaseibacillus saniviri JCM 17471 = DSM 24301</name>
    <dbReference type="NCBI Taxonomy" id="1293598"/>
    <lineage>
        <taxon>Bacteria</taxon>
        <taxon>Bacillati</taxon>
        <taxon>Bacillota</taxon>
        <taxon>Bacilli</taxon>
        <taxon>Lactobacillales</taxon>
        <taxon>Lactobacillaceae</taxon>
        <taxon>Lacticaseibacillus</taxon>
    </lineage>
</organism>
<feature type="domain" description="S-layer protein C-terminal" evidence="3">
    <location>
        <begin position="315"/>
        <end position="356"/>
    </location>
</feature>
<dbReference type="PROSITE" id="PS51904">
    <property type="entry name" value="GLYCOSYL_HYDROL_F25_2"/>
    <property type="match status" value="1"/>
</dbReference>
<dbReference type="SUPFAM" id="SSF51445">
    <property type="entry name" value="(Trans)glycosidases"/>
    <property type="match status" value="1"/>
</dbReference>
<protein>
    <submittedName>
        <fullName evidence="4">Lyzozyme M1 (1,4-beta-N-acetylmuramidase)</fullName>
    </submittedName>
</protein>
<evidence type="ECO:0000313" key="5">
    <source>
        <dbReference type="Proteomes" id="UP000050969"/>
    </source>
</evidence>
<dbReference type="EMBL" id="JQCE01000069">
    <property type="protein sequence ID" value="KRO15348.1"/>
    <property type="molecule type" value="Genomic_DNA"/>
</dbReference>
<gene>
    <name evidence="4" type="ORF">IV56_GL000146</name>
</gene>
<evidence type="ECO:0000256" key="1">
    <source>
        <dbReference type="ARBA" id="ARBA00010646"/>
    </source>
</evidence>
<reference evidence="4 5" key="1">
    <citation type="journal article" date="2015" name="Genome Announc.">
        <title>Expanding the biotechnology potential of lactobacilli through comparative genomics of 213 strains and associated genera.</title>
        <authorList>
            <person name="Sun Z."/>
            <person name="Harris H.M."/>
            <person name="McCann A."/>
            <person name="Guo C."/>
            <person name="Argimon S."/>
            <person name="Zhang W."/>
            <person name="Yang X."/>
            <person name="Jeffery I.B."/>
            <person name="Cooney J.C."/>
            <person name="Kagawa T.F."/>
            <person name="Liu W."/>
            <person name="Song Y."/>
            <person name="Salvetti E."/>
            <person name="Wrobel A."/>
            <person name="Rasinkangas P."/>
            <person name="Parkhill J."/>
            <person name="Rea M.C."/>
            <person name="O'Sullivan O."/>
            <person name="Ritari J."/>
            <person name="Douillard F.P."/>
            <person name="Paul Ross R."/>
            <person name="Yang R."/>
            <person name="Briner A.E."/>
            <person name="Felis G.E."/>
            <person name="de Vos W.M."/>
            <person name="Barrangou R."/>
            <person name="Klaenhammer T.R."/>
            <person name="Caufield P.W."/>
            <person name="Cui Y."/>
            <person name="Zhang H."/>
            <person name="O'Toole P.W."/>
        </authorList>
    </citation>
    <scope>NUCLEOTIDE SEQUENCE [LARGE SCALE GENOMIC DNA]</scope>
    <source>
        <strain evidence="4 5">DSM 24301</strain>
    </source>
</reference>
<dbReference type="GO" id="GO:0016998">
    <property type="term" value="P:cell wall macromolecule catabolic process"/>
    <property type="evidence" value="ECO:0007669"/>
    <property type="project" value="InterPro"/>
</dbReference>
<evidence type="ECO:0000259" key="3">
    <source>
        <dbReference type="Pfam" id="PF03217"/>
    </source>
</evidence>
<dbReference type="InterPro" id="IPR024968">
    <property type="entry name" value="SlpA_C_lactobacillus"/>
</dbReference>
<dbReference type="Pfam" id="PF03217">
    <property type="entry name" value="SlpA"/>
    <property type="match status" value="1"/>
</dbReference>
<comment type="caution">
    <text evidence="4">The sequence shown here is derived from an EMBL/GenBank/DDBJ whole genome shotgun (WGS) entry which is preliminary data.</text>
</comment>
<feature type="signal peptide" evidence="2">
    <location>
        <begin position="1"/>
        <end position="17"/>
    </location>
</feature>
<keyword evidence="2" id="KW-0732">Signal</keyword>
<evidence type="ECO:0000313" key="4">
    <source>
        <dbReference type="EMBL" id="KRO15348.1"/>
    </source>
</evidence>
<evidence type="ECO:0000256" key="2">
    <source>
        <dbReference type="SAM" id="SignalP"/>
    </source>
</evidence>
<accession>A0A0R2MNV2</accession>
<sequence length="364" mass="39942">MAAVIAAIFMPLTTVSAARTDMVDVSNHNGQMYTSDFLGMRNTYGIKAMVTKISEGLGYADWTAAGNIAAAKAAGIYVNGYHFARYNSVASAINEANYAATVAKNAGLPVGAVLVADVEAEQQTWVSKATIDAANAAWRRTVEAYGYRTDIYTMGSWLGYRMTVPAKQGWIANYPYNPTNLNLYSSNHAWQWGYQYNFSGTTASGDFDVSQLYDTYYTADQTPVGGVGASVSNVVKVKYVAGYGVNALDKYGRQIKNSNQRLKHDTSWKANGVYMLNGAEVYSIGGGWYLPQRYSDQVGKVTIKYVPNYGVLASNSNGKQIAKSNTKFKHGTSWRYNKAVKINNRVYYKVSNTEYIDSRYTVGG</sequence>
<dbReference type="Gene3D" id="3.20.20.80">
    <property type="entry name" value="Glycosidases"/>
    <property type="match status" value="1"/>
</dbReference>
<dbReference type="GO" id="GO:0003796">
    <property type="term" value="F:lysozyme activity"/>
    <property type="evidence" value="ECO:0007669"/>
    <property type="project" value="InterPro"/>
</dbReference>
<dbReference type="GO" id="GO:0009253">
    <property type="term" value="P:peptidoglycan catabolic process"/>
    <property type="evidence" value="ECO:0007669"/>
    <property type="project" value="InterPro"/>
</dbReference>
<dbReference type="AlphaFoldDB" id="A0A0R2MNV2"/>
<dbReference type="GO" id="GO:0016052">
    <property type="term" value="P:carbohydrate catabolic process"/>
    <property type="evidence" value="ECO:0007669"/>
    <property type="project" value="TreeGrafter"/>
</dbReference>
<dbReference type="Proteomes" id="UP000050969">
    <property type="component" value="Unassembled WGS sequence"/>
</dbReference>